<feature type="signal peptide" evidence="1">
    <location>
        <begin position="1"/>
        <end position="21"/>
    </location>
</feature>
<sequence>MKPLLPLVLVAALVPGAPAHAAPASPFKVLRKVDGVASRVVMTGAKSGFAFFIGSEPARPIAYRWDGGKWRPSPLPGGFDGAVNLAVEAAASGPDNVWAVRSSVVSTTEGDGPARSGLIRWNGSRWVKGRAFPGVLLEQIAVLGPKNVWVFGTDLRAKKDKAWHYDGRSWRARATAGQEPGYLKVRSGAGRIWAIDWFAGRSLFQWTGARWKSVKIPLPGGASRWKTTSLDVQGRRVTVAFSSQRWTEEGLPLKGESRIASWNGRRWQVEKPGPARGKILQMAVPDGRGGMWALGAGPSALDEKERLYHRTAKGGWKTRVLPFGNLNIAPQDLTRLPGSTRLIGVAGTYLVHEYGRIITTR</sequence>
<keyword evidence="1" id="KW-0732">Signal</keyword>
<gene>
    <name evidence="2" type="ORF">GCM10010439_23020</name>
</gene>
<organism evidence="2 3">
    <name type="scientific">Actinocorallia aurantiaca</name>
    <dbReference type="NCBI Taxonomy" id="46204"/>
    <lineage>
        <taxon>Bacteria</taxon>
        <taxon>Bacillati</taxon>
        <taxon>Actinomycetota</taxon>
        <taxon>Actinomycetes</taxon>
        <taxon>Streptosporangiales</taxon>
        <taxon>Thermomonosporaceae</taxon>
        <taxon>Actinocorallia</taxon>
    </lineage>
</organism>
<reference evidence="2 3" key="1">
    <citation type="journal article" date="2019" name="Int. J. Syst. Evol. Microbiol.">
        <title>The Global Catalogue of Microorganisms (GCM) 10K type strain sequencing project: providing services to taxonomists for standard genome sequencing and annotation.</title>
        <authorList>
            <consortium name="The Broad Institute Genomics Platform"/>
            <consortium name="The Broad Institute Genome Sequencing Center for Infectious Disease"/>
            <person name="Wu L."/>
            <person name="Ma J."/>
        </authorList>
    </citation>
    <scope>NUCLEOTIDE SEQUENCE [LARGE SCALE GENOMIC DNA]</scope>
    <source>
        <strain evidence="2 3">JCM 8201</strain>
    </source>
</reference>
<keyword evidence="3" id="KW-1185">Reference proteome</keyword>
<name>A0ABN3U502_9ACTN</name>
<protein>
    <submittedName>
        <fullName evidence="2">Uncharacterized protein</fullName>
    </submittedName>
</protein>
<evidence type="ECO:0000256" key="1">
    <source>
        <dbReference type="SAM" id="SignalP"/>
    </source>
</evidence>
<accession>A0ABN3U502</accession>
<evidence type="ECO:0000313" key="2">
    <source>
        <dbReference type="EMBL" id="GAA2724716.1"/>
    </source>
</evidence>
<feature type="chain" id="PRO_5045195681" evidence="1">
    <location>
        <begin position="22"/>
        <end position="361"/>
    </location>
</feature>
<dbReference type="Proteomes" id="UP001501842">
    <property type="component" value="Unassembled WGS sequence"/>
</dbReference>
<evidence type="ECO:0000313" key="3">
    <source>
        <dbReference type="Proteomes" id="UP001501842"/>
    </source>
</evidence>
<proteinExistence type="predicted"/>
<dbReference type="EMBL" id="BAAATZ010000007">
    <property type="protein sequence ID" value="GAA2724716.1"/>
    <property type="molecule type" value="Genomic_DNA"/>
</dbReference>
<dbReference type="RefSeq" id="WP_344450294.1">
    <property type="nucleotide sequence ID" value="NZ_BAAATZ010000007.1"/>
</dbReference>
<comment type="caution">
    <text evidence="2">The sequence shown here is derived from an EMBL/GenBank/DDBJ whole genome shotgun (WGS) entry which is preliminary data.</text>
</comment>